<reference evidence="2" key="1">
    <citation type="journal article" date="2019" name="Sci. Rep.">
        <title>Draft genome of Tanacetum cinerariifolium, the natural source of mosquito coil.</title>
        <authorList>
            <person name="Yamashiro T."/>
            <person name="Shiraishi A."/>
            <person name="Satake H."/>
            <person name="Nakayama K."/>
        </authorList>
    </citation>
    <scope>NUCLEOTIDE SEQUENCE</scope>
</reference>
<feature type="compositionally biased region" description="Polar residues" evidence="1">
    <location>
        <begin position="272"/>
        <end position="281"/>
    </location>
</feature>
<feature type="region of interest" description="Disordered" evidence="1">
    <location>
        <begin position="218"/>
        <end position="281"/>
    </location>
</feature>
<protein>
    <submittedName>
        <fullName evidence="2">Uncharacterized protein</fullName>
    </submittedName>
</protein>
<evidence type="ECO:0000313" key="2">
    <source>
        <dbReference type="EMBL" id="GEV56491.1"/>
    </source>
</evidence>
<feature type="region of interest" description="Disordered" evidence="1">
    <location>
        <begin position="551"/>
        <end position="579"/>
    </location>
</feature>
<organism evidence="2">
    <name type="scientific">Tanacetum cinerariifolium</name>
    <name type="common">Dalmatian daisy</name>
    <name type="synonym">Chrysanthemum cinerariifolium</name>
    <dbReference type="NCBI Taxonomy" id="118510"/>
    <lineage>
        <taxon>Eukaryota</taxon>
        <taxon>Viridiplantae</taxon>
        <taxon>Streptophyta</taxon>
        <taxon>Embryophyta</taxon>
        <taxon>Tracheophyta</taxon>
        <taxon>Spermatophyta</taxon>
        <taxon>Magnoliopsida</taxon>
        <taxon>eudicotyledons</taxon>
        <taxon>Gunneridae</taxon>
        <taxon>Pentapetalae</taxon>
        <taxon>asterids</taxon>
        <taxon>campanulids</taxon>
        <taxon>Asterales</taxon>
        <taxon>Asteraceae</taxon>
        <taxon>Asteroideae</taxon>
        <taxon>Anthemideae</taxon>
        <taxon>Anthemidinae</taxon>
        <taxon>Tanacetum</taxon>
    </lineage>
</organism>
<feature type="region of interest" description="Disordered" evidence="1">
    <location>
        <begin position="346"/>
        <end position="376"/>
    </location>
</feature>
<sequence length="579" mass="63100">MNTTNSSVVVFDSSALDHNSADKSSVYNIPFSTLEKLGNAEPVSGPKTIKSILKSNSIFKPETLKGNQSADPQSCIKTILLSFGINTFWNAIGAYYLSHPRKKFLQKGLLNRWRLLMGQIIQCPVGKTGGYDQITNKDAIILFCLANGVNVDYANIFWEDLIINLNKNTREKVVPYTRFVSPPLALKASAHKCPSFIAHMLAICNADEHVPLKVPKPYSQTKIKGSKDKKPGALVGSSGILTRSKSKESKAGASKKPAGSQKAYLKKRKESSQAMDSNPSQPLASTLVVADLHKKVQQVASGPTSLGVTGKERVNPQLSSAMSAFNKSMSIYSASFVIHFESASGNDASADSTSKADPGTSTPNDSLPPQQDKAKSISDGLETVLTKPKSRTSASVKASEEIKFREIKLEDMARLVLNSQKHTLELKKVEATDLKARPSSFNMEQLNELTVKPLKAELRKLLSTHNFNSSFPTELKELPSEFLELYGEVKELKKLVNELEELPKDFLSVPKNVEIVQSKLKILDALPSLLGKVNDALNRFAQVLENASQRAKETSVPSAGQADTVPAEGEENINQATIS</sequence>
<accession>A0A699GPA9</accession>
<feature type="compositionally biased region" description="Polar residues" evidence="1">
    <location>
        <begin position="346"/>
        <end position="369"/>
    </location>
</feature>
<proteinExistence type="predicted"/>
<feature type="compositionally biased region" description="Low complexity" evidence="1">
    <location>
        <begin position="251"/>
        <end position="263"/>
    </location>
</feature>
<name>A0A699GPA9_TANCI</name>
<evidence type="ECO:0000256" key="1">
    <source>
        <dbReference type="SAM" id="MobiDB-lite"/>
    </source>
</evidence>
<comment type="caution">
    <text evidence="2">The sequence shown here is derived from an EMBL/GenBank/DDBJ whole genome shotgun (WGS) entry which is preliminary data.</text>
</comment>
<dbReference type="AlphaFoldDB" id="A0A699GPA9"/>
<gene>
    <name evidence="2" type="ORF">Tci_128468</name>
</gene>
<dbReference type="EMBL" id="BKCJ010027249">
    <property type="protein sequence ID" value="GEV56491.1"/>
    <property type="molecule type" value="Genomic_DNA"/>
</dbReference>